<protein>
    <submittedName>
        <fullName evidence="2">Uncharacterized protein</fullName>
    </submittedName>
</protein>
<organism evidence="2 3">
    <name type="scientific">Thiohalobacter thiocyanaticus</name>
    <dbReference type="NCBI Taxonomy" id="585455"/>
    <lineage>
        <taxon>Bacteria</taxon>
        <taxon>Pseudomonadati</taxon>
        <taxon>Pseudomonadota</taxon>
        <taxon>Gammaproteobacteria</taxon>
        <taxon>Thiohalobacterales</taxon>
        <taxon>Thiohalobacteraceae</taxon>
        <taxon>Thiohalobacter</taxon>
    </lineage>
</organism>
<reference evidence="2 3" key="1">
    <citation type="journal article" date="2010" name="Int. J. Syst. Evol. Microbiol.">
        <title>Thiohalobacter thiocyanaticus gen. nov., sp. nov., a moderately halophilic, sulfur-oxidizing gammaproteobacterium from hypersaline lakes, that utilizes thiocyanate.</title>
        <authorList>
            <person name="Sorokin D.Y."/>
            <person name="Kovaleva O.L."/>
            <person name="Tourova T.P."/>
            <person name="Muyzer G."/>
        </authorList>
    </citation>
    <scope>NUCLEOTIDE SEQUENCE [LARGE SCALE GENOMIC DNA]</scope>
    <source>
        <strain evidence="2 3">Hrh1</strain>
    </source>
</reference>
<dbReference type="Proteomes" id="UP000287798">
    <property type="component" value="Unassembled WGS sequence"/>
</dbReference>
<dbReference type="AlphaFoldDB" id="A0A426QJT3"/>
<evidence type="ECO:0000256" key="1">
    <source>
        <dbReference type="SAM" id="MobiDB-lite"/>
    </source>
</evidence>
<feature type="region of interest" description="Disordered" evidence="1">
    <location>
        <begin position="1"/>
        <end position="25"/>
    </location>
</feature>
<keyword evidence="3" id="KW-1185">Reference proteome</keyword>
<proteinExistence type="predicted"/>
<evidence type="ECO:0000313" key="3">
    <source>
        <dbReference type="Proteomes" id="UP000287798"/>
    </source>
</evidence>
<comment type="caution">
    <text evidence="2">The sequence shown here is derived from an EMBL/GenBank/DDBJ whole genome shotgun (WGS) entry which is preliminary data.</text>
</comment>
<accession>A0A426QJT3</accession>
<name>A0A426QJT3_9GAMM</name>
<gene>
    <name evidence="2" type="ORF">D6C00_08615</name>
</gene>
<sequence>MSMVRASLSSLQKSDSERVLTSLPETEERLLPLSERLLPEPLSPSSLPLSTASLTWPELTRVRELPERWMLR</sequence>
<dbReference type="EMBL" id="QZMU01000001">
    <property type="protein sequence ID" value="RRQ22005.1"/>
    <property type="molecule type" value="Genomic_DNA"/>
</dbReference>
<evidence type="ECO:0000313" key="2">
    <source>
        <dbReference type="EMBL" id="RRQ22005.1"/>
    </source>
</evidence>